<dbReference type="STRING" id="71717.A0A4Y7TY18"/>
<feature type="compositionally biased region" description="Polar residues" evidence="1">
    <location>
        <begin position="103"/>
        <end position="124"/>
    </location>
</feature>
<sequence>RSTLPAALAQEDASTPNEARIVNRNASEERVAAEKAAQVARGHGETWTGKPEGDTNATAVKESLTHLHGGVKFDQIHNDGLAGAQGSQSMAGKATDAAKGASSKATEATKGATQHASQSAQGALNAASNKASGVAETVSSTASNAYNAAANTASQAYNTVAGTGNAASSKASEAADSASQKASRAAGATSQKASEAYQSGASTASLAAKTASDKASQAGAGTSEAGVGVLGTLQNTATSAMHTATDTATSVLSAAQQFVGMGTSGQDEAADRVGLPKESTKEAGRGIPTKRAGGDAHVVDTAPSVRN</sequence>
<keyword evidence="3" id="KW-1185">Reference proteome</keyword>
<protein>
    <submittedName>
        <fullName evidence="2">Uncharacterized protein</fullName>
    </submittedName>
</protein>
<evidence type="ECO:0000313" key="2">
    <source>
        <dbReference type="EMBL" id="TEB38901.1"/>
    </source>
</evidence>
<reference evidence="2 3" key="1">
    <citation type="journal article" date="2019" name="Nat. Ecol. Evol.">
        <title>Megaphylogeny resolves global patterns of mushroom evolution.</title>
        <authorList>
            <person name="Varga T."/>
            <person name="Krizsan K."/>
            <person name="Foldi C."/>
            <person name="Dima B."/>
            <person name="Sanchez-Garcia M."/>
            <person name="Sanchez-Ramirez S."/>
            <person name="Szollosi G.J."/>
            <person name="Szarkandi J.G."/>
            <person name="Papp V."/>
            <person name="Albert L."/>
            <person name="Andreopoulos W."/>
            <person name="Angelini C."/>
            <person name="Antonin V."/>
            <person name="Barry K.W."/>
            <person name="Bougher N.L."/>
            <person name="Buchanan P."/>
            <person name="Buyck B."/>
            <person name="Bense V."/>
            <person name="Catcheside P."/>
            <person name="Chovatia M."/>
            <person name="Cooper J."/>
            <person name="Damon W."/>
            <person name="Desjardin D."/>
            <person name="Finy P."/>
            <person name="Geml J."/>
            <person name="Haridas S."/>
            <person name="Hughes K."/>
            <person name="Justo A."/>
            <person name="Karasinski D."/>
            <person name="Kautmanova I."/>
            <person name="Kiss B."/>
            <person name="Kocsube S."/>
            <person name="Kotiranta H."/>
            <person name="LaButti K.M."/>
            <person name="Lechner B.E."/>
            <person name="Liimatainen K."/>
            <person name="Lipzen A."/>
            <person name="Lukacs Z."/>
            <person name="Mihaltcheva S."/>
            <person name="Morgado L.N."/>
            <person name="Niskanen T."/>
            <person name="Noordeloos M.E."/>
            <person name="Ohm R.A."/>
            <person name="Ortiz-Santana B."/>
            <person name="Ovrebo C."/>
            <person name="Racz N."/>
            <person name="Riley R."/>
            <person name="Savchenko A."/>
            <person name="Shiryaev A."/>
            <person name="Soop K."/>
            <person name="Spirin V."/>
            <person name="Szebenyi C."/>
            <person name="Tomsovsky M."/>
            <person name="Tulloss R.E."/>
            <person name="Uehling J."/>
            <person name="Grigoriev I.V."/>
            <person name="Vagvolgyi C."/>
            <person name="Papp T."/>
            <person name="Martin F.M."/>
            <person name="Miettinen O."/>
            <person name="Hibbett D.S."/>
            <person name="Nagy L.G."/>
        </authorList>
    </citation>
    <scope>NUCLEOTIDE SEQUENCE [LARGE SCALE GENOMIC DNA]</scope>
    <source>
        <strain evidence="2 3">FP101781</strain>
    </source>
</reference>
<comment type="caution">
    <text evidence="2">The sequence shown here is derived from an EMBL/GenBank/DDBJ whole genome shotgun (WGS) entry which is preliminary data.</text>
</comment>
<feature type="compositionally biased region" description="Low complexity" evidence="1">
    <location>
        <begin position="199"/>
        <end position="216"/>
    </location>
</feature>
<organism evidence="2 3">
    <name type="scientific">Coprinellus micaceus</name>
    <name type="common">Glistening ink-cap mushroom</name>
    <name type="synonym">Coprinus micaceus</name>
    <dbReference type="NCBI Taxonomy" id="71717"/>
    <lineage>
        <taxon>Eukaryota</taxon>
        <taxon>Fungi</taxon>
        <taxon>Dikarya</taxon>
        <taxon>Basidiomycota</taxon>
        <taxon>Agaricomycotina</taxon>
        <taxon>Agaricomycetes</taxon>
        <taxon>Agaricomycetidae</taxon>
        <taxon>Agaricales</taxon>
        <taxon>Agaricineae</taxon>
        <taxon>Psathyrellaceae</taxon>
        <taxon>Coprinellus</taxon>
    </lineage>
</organism>
<feature type="compositionally biased region" description="Basic and acidic residues" evidence="1">
    <location>
        <begin position="269"/>
        <end position="284"/>
    </location>
</feature>
<proteinExistence type="predicted"/>
<evidence type="ECO:0000256" key="1">
    <source>
        <dbReference type="SAM" id="MobiDB-lite"/>
    </source>
</evidence>
<dbReference type="Proteomes" id="UP000298030">
    <property type="component" value="Unassembled WGS sequence"/>
</dbReference>
<evidence type="ECO:0000313" key="3">
    <source>
        <dbReference type="Proteomes" id="UP000298030"/>
    </source>
</evidence>
<accession>A0A4Y7TY18</accession>
<feature type="region of interest" description="Disordered" evidence="1">
    <location>
        <begin position="198"/>
        <end position="225"/>
    </location>
</feature>
<gene>
    <name evidence="2" type="ORF">FA13DRAFT_1724844</name>
</gene>
<dbReference type="OrthoDB" id="2976048at2759"/>
<dbReference type="AlphaFoldDB" id="A0A4Y7TY18"/>
<feature type="region of interest" description="Disordered" evidence="1">
    <location>
        <begin position="262"/>
        <end position="307"/>
    </location>
</feature>
<name>A0A4Y7TY18_COPMI</name>
<dbReference type="EMBL" id="QPFP01000002">
    <property type="protein sequence ID" value="TEB38901.1"/>
    <property type="molecule type" value="Genomic_DNA"/>
</dbReference>
<feature type="non-terminal residue" evidence="2">
    <location>
        <position position="1"/>
    </location>
</feature>
<feature type="region of interest" description="Disordered" evidence="1">
    <location>
        <begin position="80"/>
        <end position="124"/>
    </location>
</feature>